<dbReference type="InterPro" id="IPR047057">
    <property type="entry name" value="MerR_fam"/>
</dbReference>
<feature type="domain" description="HTH merR-type" evidence="3">
    <location>
        <begin position="2"/>
        <end position="71"/>
    </location>
</feature>
<dbReference type="Proteomes" id="UP000249746">
    <property type="component" value="Unassembled WGS sequence"/>
</dbReference>
<dbReference type="Gene3D" id="1.10.1660.10">
    <property type="match status" value="1"/>
</dbReference>
<organism evidence="4 5">
    <name type="scientific">Helicobacter valdiviensis</name>
    <dbReference type="NCBI Taxonomy" id="1458358"/>
    <lineage>
        <taxon>Bacteria</taxon>
        <taxon>Pseudomonadati</taxon>
        <taxon>Campylobacterota</taxon>
        <taxon>Epsilonproteobacteria</taxon>
        <taxon>Campylobacterales</taxon>
        <taxon>Helicobacteraceae</taxon>
        <taxon>Helicobacter</taxon>
    </lineage>
</organism>
<name>A0A2W6MY02_9HELI</name>
<proteinExistence type="predicted"/>
<evidence type="ECO:0000256" key="1">
    <source>
        <dbReference type="ARBA" id="ARBA00023125"/>
    </source>
</evidence>
<dbReference type="CDD" id="cd01109">
    <property type="entry name" value="HTH_YyaN"/>
    <property type="match status" value="1"/>
</dbReference>
<dbReference type="GO" id="GO:0003700">
    <property type="term" value="F:DNA-binding transcription factor activity"/>
    <property type="evidence" value="ECO:0007669"/>
    <property type="project" value="InterPro"/>
</dbReference>
<keyword evidence="1" id="KW-0238">DNA-binding</keyword>
<evidence type="ECO:0000313" key="5">
    <source>
        <dbReference type="Proteomes" id="UP000249746"/>
    </source>
</evidence>
<dbReference type="InterPro" id="IPR009061">
    <property type="entry name" value="DNA-bd_dom_put_sf"/>
</dbReference>
<gene>
    <name evidence="4" type="ORF">B6S12_05355</name>
</gene>
<keyword evidence="5" id="KW-1185">Reference proteome</keyword>
<feature type="coiled-coil region" evidence="2">
    <location>
        <begin position="83"/>
        <end position="110"/>
    </location>
</feature>
<accession>A0A2W6MY02</accession>
<dbReference type="GO" id="GO:0003677">
    <property type="term" value="F:DNA binding"/>
    <property type="evidence" value="ECO:0007669"/>
    <property type="project" value="UniProtKB-KW"/>
</dbReference>
<protein>
    <submittedName>
        <fullName evidence="4">MerR family transcriptional regulator</fullName>
    </submittedName>
</protein>
<dbReference type="SUPFAM" id="SSF46955">
    <property type="entry name" value="Putative DNA-binding domain"/>
    <property type="match status" value="1"/>
</dbReference>
<sequence>MTYTIIEVERQTGISSHTIRFWAKKELFPFVSRDKNGVKYFSKKDIGWVEWVACLRSVGMSLEDIKEYIYLFLEGIKTAPRRKELLEQQYKKVQKDIENLKKAQEKLKYKLDIYDKMIESGVDLLNPQSKDYKG</sequence>
<dbReference type="PANTHER" id="PTHR30204:SF82">
    <property type="entry name" value="TRANSCRIPTIONAL REGULATOR, MERR FAMILY"/>
    <property type="match status" value="1"/>
</dbReference>
<evidence type="ECO:0000256" key="2">
    <source>
        <dbReference type="SAM" id="Coils"/>
    </source>
</evidence>
<dbReference type="SMART" id="SM00422">
    <property type="entry name" value="HTH_MERR"/>
    <property type="match status" value="1"/>
</dbReference>
<evidence type="ECO:0000259" key="3">
    <source>
        <dbReference type="PROSITE" id="PS50937"/>
    </source>
</evidence>
<keyword evidence="2" id="KW-0175">Coiled coil</keyword>
<dbReference type="OrthoDB" id="9802944at2"/>
<dbReference type="EMBL" id="NBIU01000012">
    <property type="protein sequence ID" value="PZT48148.1"/>
    <property type="molecule type" value="Genomic_DNA"/>
</dbReference>
<dbReference type="AlphaFoldDB" id="A0A2W6MY02"/>
<dbReference type="PANTHER" id="PTHR30204">
    <property type="entry name" value="REDOX-CYCLING DRUG-SENSING TRANSCRIPTIONAL ACTIVATOR SOXR"/>
    <property type="match status" value="1"/>
</dbReference>
<dbReference type="Pfam" id="PF13411">
    <property type="entry name" value="MerR_1"/>
    <property type="match status" value="1"/>
</dbReference>
<reference evidence="4 5" key="1">
    <citation type="submission" date="2017-03" db="EMBL/GenBank/DDBJ databases">
        <title>Genomic and clinical evidence uncovers the enterohepatic species Helicobacter valdiviensis as a potential human intestinal pathogen.</title>
        <authorList>
            <person name="Fresia P."/>
            <person name="Jara R."/>
            <person name="Sierra R."/>
            <person name="Ferres I."/>
            <person name="Greif G."/>
            <person name="Iraola G."/>
            <person name="Collado L."/>
        </authorList>
    </citation>
    <scope>NUCLEOTIDE SEQUENCE [LARGE SCALE GENOMIC DNA]</scope>
    <source>
        <strain evidence="4 5">WBE14</strain>
    </source>
</reference>
<evidence type="ECO:0000313" key="4">
    <source>
        <dbReference type="EMBL" id="PZT48148.1"/>
    </source>
</evidence>
<dbReference type="RefSeq" id="WP_111229781.1">
    <property type="nucleotide sequence ID" value="NZ_NBIU01000012.1"/>
</dbReference>
<dbReference type="InterPro" id="IPR000551">
    <property type="entry name" value="MerR-type_HTH_dom"/>
</dbReference>
<dbReference type="PROSITE" id="PS50937">
    <property type="entry name" value="HTH_MERR_2"/>
    <property type="match status" value="1"/>
</dbReference>
<comment type="caution">
    <text evidence="4">The sequence shown here is derived from an EMBL/GenBank/DDBJ whole genome shotgun (WGS) entry which is preliminary data.</text>
</comment>